<dbReference type="AlphaFoldDB" id="A0A508A4Q0"/>
<reference evidence="3 4" key="1">
    <citation type="submission" date="2019-06" db="EMBL/GenBank/DDBJ databases">
        <title>Draft genome sequence of Actinomyces johnsonii CCUG 34287T.</title>
        <authorList>
            <person name="Salva-Serra F."/>
            <person name="Cardew S."/>
            <person name="Moore E."/>
        </authorList>
    </citation>
    <scope>NUCLEOTIDE SEQUENCE [LARGE SCALE GENOMIC DNA]</scope>
    <source>
        <strain evidence="3 4">CCUG 34287</strain>
    </source>
</reference>
<evidence type="ECO:0000313" key="4">
    <source>
        <dbReference type="Proteomes" id="UP000319010"/>
    </source>
</evidence>
<accession>A0A508A4Q0</accession>
<feature type="transmembrane region" description="Helical" evidence="2">
    <location>
        <begin position="188"/>
        <end position="209"/>
    </location>
</feature>
<evidence type="ECO:0000256" key="1">
    <source>
        <dbReference type="SAM" id="MobiDB-lite"/>
    </source>
</evidence>
<feature type="transmembrane region" description="Helical" evidence="2">
    <location>
        <begin position="97"/>
        <end position="120"/>
    </location>
</feature>
<feature type="region of interest" description="Disordered" evidence="1">
    <location>
        <begin position="1"/>
        <end position="39"/>
    </location>
</feature>
<comment type="caution">
    <text evidence="3">The sequence shown here is derived from an EMBL/GenBank/DDBJ whole genome shotgun (WGS) entry which is preliminary data.</text>
</comment>
<dbReference type="Proteomes" id="UP000319010">
    <property type="component" value="Unassembled WGS sequence"/>
</dbReference>
<feature type="transmembrane region" description="Helical" evidence="2">
    <location>
        <begin position="216"/>
        <end position="234"/>
    </location>
</feature>
<feature type="transmembrane region" description="Helical" evidence="2">
    <location>
        <begin position="59"/>
        <end position="77"/>
    </location>
</feature>
<dbReference type="EMBL" id="VICB01000020">
    <property type="protein sequence ID" value="TQD41935.1"/>
    <property type="molecule type" value="Genomic_DNA"/>
</dbReference>
<keyword evidence="2" id="KW-0472">Membrane</keyword>
<evidence type="ECO:0000313" key="3">
    <source>
        <dbReference type="EMBL" id="TQD41935.1"/>
    </source>
</evidence>
<name>A0A508A4Q0_9ACTO</name>
<keyword evidence="2" id="KW-1133">Transmembrane helix</keyword>
<sequence>MTSAALSSAPALSQPPTAAGTAGSARPAPSARGSRSTRTSAAPGFFTSVRVEILKMRRLRVLLVTVLLLVASIAISTMELFSLARRGTLDTPSSQPWAALLLSTALFNALTQPIFVAILASRQTDIEHSGAGWNLAATSGLTPGALCRVKLAALSLLIVPAAIAESAVLIVVARAIGVSLPLDVGPWVTYTVLLALVNTAMCAYHLWLAAVVENQLVVMSAGLLGGFIGVYMMLAPPMLARLLPWGYYAIITPVTMSMVNGHGAYEYISVPAGWVVGFAALTAVIFTAATRRLDRIER</sequence>
<feature type="transmembrane region" description="Helical" evidence="2">
    <location>
        <begin position="267"/>
        <end position="289"/>
    </location>
</feature>
<feature type="transmembrane region" description="Helical" evidence="2">
    <location>
        <begin position="151"/>
        <end position="176"/>
    </location>
</feature>
<protein>
    <submittedName>
        <fullName evidence="3">ABC transporter permease</fullName>
    </submittedName>
</protein>
<dbReference type="RefSeq" id="WP_051263545.1">
    <property type="nucleotide sequence ID" value="NZ_JASPFB010000013.1"/>
</dbReference>
<gene>
    <name evidence="3" type="ORF">FK256_11905</name>
</gene>
<proteinExistence type="predicted"/>
<organism evidence="3 4">
    <name type="scientific">Actinomyces johnsonii</name>
    <dbReference type="NCBI Taxonomy" id="544581"/>
    <lineage>
        <taxon>Bacteria</taxon>
        <taxon>Bacillati</taxon>
        <taxon>Actinomycetota</taxon>
        <taxon>Actinomycetes</taxon>
        <taxon>Actinomycetales</taxon>
        <taxon>Actinomycetaceae</taxon>
        <taxon>Actinomyces</taxon>
    </lineage>
</organism>
<keyword evidence="2" id="KW-0812">Transmembrane</keyword>
<evidence type="ECO:0000256" key="2">
    <source>
        <dbReference type="SAM" id="Phobius"/>
    </source>
</evidence>